<dbReference type="Gene3D" id="3.30.70.2760">
    <property type="match status" value="1"/>
</dbReference>
<gene>
    <name evidence="3" type="ORF">AMORRO_LOCUS738</name>
</gene>
<name>A0A9N8VE01_9GLOM</name>
<dbReference type="AlphaFoldDB" id="A0A9N8VE01"/>
<dbReference type="PROSITE" id="PS51831">
    <property type="entry name" value="HD"/>
    <property type="match status" value="1"/>
</dbReference>
<evidence type="ECO:0000313" key="4">
    <source>
        <dbReference type="Proteomes" id="UP000789342"/>
    </source>
</evidence>
<dbReference type="GO" id="GO:0008832">
    <property type="term" value="F:dGTPase activity"/>
    <property type="evidence" value="ECO:0007669"/>
    <property type="project" value="TreeGrafter"/>
</dbReference>
<dbReference type="CDD" id="cd00077">
    <property type="entry name" value="HDc"/>
    <property type="match status" value="1"/>
</dbReference>
<reference evidence="3" key="1">
    <citation type="submission" date="2021-06" db="EMBL/GenBank/DDBJ databases">
        <authorList>
            <person name="Kallberg Y."/>
            <person name="Tangrot J."/>
            <person name="Rosling A."/>
        </authorList>
    </citation>
    <scope>NUCLEOTIDE SEQUENCE</scope>
    <source>
        <strain evidence="3">CL551</strain>
    </source>
</reference>
<protein>
    <submittedName>
        <fullName evidence="3">353_t:CDS:1</fullName>
    </submittedName>
</protein>
<dbReference type="InterPro" id="IPR006674">
    <property type="entry name" value="HD_domain"/>
</dbReference>
<dbReference type="SMART" id="SM00471">
    <property type="entry name" value="HDc"/>
    <property type="match status" value="1"/>
</dbReference>
<dbReference type="PANTHER" id="PTHR11373:SF4">
    <property type="entry name" value="DEOXYNUCLEOSIDE TRIPHOSPHATE TRIPHOSPHOHYDROLASE SAMHD1"/>
    <property type="match status" value="1"/>
</dbReference>
<feature type="region of interest" description="Disordered" evidence="1">
    <location>
        <begin position="1"/>
        <end position="23"/>
    </location>
</feature>
<dbReference type="Pfam" id="PF01966">
    <property type="entry name" value="HD"/>
    <property type="match status" value="1"/>
</dbReference>
<dbReference type="InterPro" id="IPR050135">
    <property type="entry name" value="dGTPase-like"/>
</dbReference>
<keyword evidence="4" id="KW-1185">Reference proteome</keyword>
<dbReference type="FunFam" id="1.10.3210.10:FF:000030">
    <property type="entry name" value="Deoxynucleoside triphosphate triphosphohydrolase SAMHD1 homolog"/>
    <property type="match status" value="1"/>
</dbReference>
<accession>A0A9N8VE01</accession>
<evidence type="ECO:0000313" key="3">
    <source>
        <dbReference type="EMBL" id="CAG8447978.1"/>
    </source>
</evidence>
<sequence>MAFREEDNYINKNRKPHNPKSSKYVNDPIHGYMEFDDWVVDFIDTPQFQRLRDIKQLGSTYFVFPGASHNRFEHSLGTAHLANSLVKRLFDQQQHEQISSDDIKCVTLAALCHDLGHGPFSHVFDNTVVPKLFGEWRHEVGSEMMLEYLLEENSMDFDEKDVKIIKDLITGEVTDSKRSFIFDIVANKRNSIDVDKFDYLERDCYYLGMKSKFEFTRLMNFSKVIDDQITYLHKEYFNISDMFHTRYSLHKRVYNHRVSKSIDHMIADALVKANPIFRFTDVISNREEYLKLTDGILYKIEYSNDPELEESRKIIKNLRYRKLYKFVDECLIPAEYYSHVTEKHLNELEIVSHQTGDDPISVEDVIVDRVKMNYGKGNQNPLDSVKFYGKYSKDNDAFCIESSEVAYLVPEKYEEEIVRVFSRDPEKVRLTEDTYRNCLTSHLKQIYHSRSNQYNTHSDH</sequence>
<dbReference type="OrthoDB" id="9991235at2759"/>
<organism evidence="3 4">
    <name type="scientific">Acaulospora morrowiae</name>
    <dbReference type="NCBI Taxonomy" id="94023"/>
    <lineage>
        <taxon>Eukaryota</taxon>
        <taxon>Fungi</taxon>
        <taxon>Fungi incertae sedis</taxon>
        <taxon>Mucoromycota</taxon>
        <taxon>Glomeromycotina</taxon>
        <taxon>Glomeromycetes</taxon>
        <taxon>Diversisporales</taxon>
        <taxon>Acaulosporaceae</taxon>
        <taxon>Acaulospora</taxon>
    </lineage>
</organism>
<proteinExistence type="predicted"/>
<dbReference type="Proteomes" id="UP000789342">
    <property type="component" value="Unassembled WGS sequence"/>
</dbReference>
<dbReference type="Gene3D" id="1.10.3210.10">
    <property type="entry name" value="Hypothetical protein af1432"/>
    <property type="match status" value="1"/>
</dbReference>
<dbReference type="InterPro" id="IPR003607">
    <property type="entry name" value="HD/PDEase_dom"/>
</dbReference>
<dbReference type="GO" id="GO:0005634">
    <property type="term" value="C:nucleus"/>
    <property type="evidence" value="ECO:0007669"/>
    <property type="project" value="TreeGrafter"/>
</dbReference>
<evidence type="ECO:0000259" key="2">
    <source>
        <dbReference type="PROSITE" id="PS51831"/>
    </source>
</evidence>
<feature type="domain" description="HD" evidence="2">
    <location>
        <begin position="71"/>
        <end position="200"/>
    </location>
</feature>
<dbReference type="GO" id="GO:0006203">
    <property type="term" value="P:dGTP catabolic process"/>
    <property type="evidence" value="ECO:0007669"/>
    <property type="project" value="TreeGrafter"/>
</dbReference>
<dbReference type="PANTHER" id="PTHR11373">
    <property type="entry name" value="DEOXYNUCLEOSIDE TRIPHOSPHATE TRIPHOSPHOHYDROLASE"/>
    <property type="match status" value="1"/>
</dbReference>
<dbReference type="EMBL" id="CAJVPV010000236">
    <property type="protein sequence ID" value="CAG8447978.1"/>
    <property type="molecule type" value="Genomic_DNA"/>
</dbReference>
<comment type="caution">
    <text evidence="3">The sequence shown here is derived from an EMBL/GenBank/DDBJ whole genome shotgun (WGS) entry which is preliminary data.</text>
</comment>
<dbReference type="SUPFAM" id="SSF109604">
    <property type="entry name" value="HD-domain/PDEase-like"/>
    <property type="match status" value="1"/>
</dbReference>
<evidence type="ECO:0000256" key="1">
    <source>
        <dbReference type="SAM" id="MobiDB-lite"/>
    </source>
</evidence>